<sequence length="118" mass="13530">MGVCSFDKEAGTKRLETRYMLNTEEGVESLLKDVNKIRETAYTRGDMASIDLLVDLRHAIDKSGMTQKQRLAIELLYYKDLSVINVASIMNCDISTVSRHRKAGLKHITKIFTKWEYV</sequence>
<dbReference type="InterPro" id="IPR036388">
    <property type="entry name" value="WH-like_DNA-bd_sf"/>
</dbReference>
<name>A9VVG8_BACMK</name>
<dbReference type="RefSeq" id="WP_012260020.1">
    <property type="nucleotide sequence ID" value="NC_010182.1"/>
</dbReference>
<proteinExistence type="predicted"/>
<evidence type="ECO:0000313" key="3">
    <source>
        <dbReference type="Proteomes" id="UP000002154"/>
    </source>
</evidence>
<dbReference type="GO" id="GO:0006352">
    <property type="term" value="P:DNA-templated transcription initiation"/>
    <property type="evidence" value="ECO:0007669"/>
    <property type="project" value="InterPro"/>
</dbReference>
<evidence type="ECO:0000259" key="1">
    <source>
        <dbReference type="Pfam" id="PF08281"/>
    </source>
</evidence>
<dbReference type="Gene3D" id="1.10.10.10">
    <property type="entry name" value="Winged helix-like DNA-binding domain superfamily/Winged helix DNA-binding domain"/>
    <property type="match status" value="1"/>
</dbReference>
<gene>
    <name evidence="2" type="ordered locus">BcerKBAB4_5288</name>
</gene>
<dbReference type="GO" id="GO:0016987">
    <property type="term" value="F:sigma factor activity"/>
    <property type="evidence" value="ECO:0007669"/>
    <property type="project" value="InterPro"/>
</dbReference>
<keyword evidence="2" id="KW-0614">Plasmid</keyword>
<dbReference type="AlphaFoldDB" id="A9VVG8"/>
<dbReference type="InterPro" id="IPR013324">
    <property type="entry name" value="RNA_pol_sigma_r3/r4-like"/>
</dbReference>
<accession>A9VVG8</accession>
<dbReference type="SUPFAM" id="SSF88659">
    <property type="entry name" value="Sigma3 and sigma4 domains of RNA polymerase sigma factors"/>
    <property type="match status" value="1"/>
</dbReference>
<feature type="domain" description="RNA polymerase sigma factor 70 region 4 type 2" evidence="1">
    <location>
        <begin position="65"/>
        <end position="108"/>
    </location>
</feature>
<dbReference type="HOGENOM" id="CLU_138988_0_0_9"/>
<dbReference type="InterPro" id="IPR013249">
    <property type="entry name" value="RNA_pol_sigma70_r4_t2"/>
</dbReference>
<dbReference type="EMBL" id="CP000906">
    <property type="protein sequence ID" value="ABY46783.1"/>
    <property type="molecule type" value="Genomic_DNA"/>
</dbReference>
<organism evidence="2 3">
    <name type="scientific">Bacillus mycoides (strain KBAB4)</name>
    <name type="common">Bacillus weihenstephanensis</name>
    <dbReference type="NCBI Taxonomy" id="315730"/>
    <lineage>
        <taxon>Bacteria</taxon>
        <taxon>Bacillati</taxon>
        <taxon>Bacillota</taxon>
        <taxon>Bacilli</taxon>
        <taxon>Bacillales</taxon>
        <taxon>Bacillaceae</taxon>
        <taxon>Bacillus</taxon>
        <taxon>Bacillus cereus group</taxon>
    </lineage>
</organism>
<dbReference type="GO" id="GO:0003677">
    <property type="term" value="F:DNA binding"/>
    <property type="evidence" value="ECO:0007669"/>
    <property type="project" value="InterPro"/>
</dbReference>
<dbReference type="KEGG" id="bwe:BcerKBAB4_5288"/>
<dbReference type="Pfam" id="PF08281">
    <property type="entry name" value="Sigma70_r4_2"/>
    <property type="match status" value="1"/>
</dbReference>
<protein>
    <submittedName>
        <fullName evidence="2">RNA polymerase, sigma-24 subunit, ECF subfamily</fullName>
    </submittedName>
</protein>
<geneLocation type="plasmid" evidence="2 3">
    <name>pBWB403</name>
</geneLocation>
<reference evidence="2 3" key="1">
    <citation type="journal article" date="2008" name="Chem. Biol. Interact.">
        <title>Extending the Bacillus cereus group genomics to putative food-borne pathogens of different toxicity.</title>
        <authorList>
            <person name="Lapidus A."/>
            <person name="Goltsman E."/>
            <person name="Auger S."/>
            <person name="Galleron N."/>
            <person name="Segurens B."/>
            <person name="Dossat C."/>
            <person name="Land M.L."/>
            <person name="Broussolle V."/>
            <person name="Brillard J."/>
            <person name="Guinebretiere M.H."/>
            <person name="Sanchis V."/>
            <person name="Nguen-The C."/>
            <person name="Lereclus D."/>
            <person name="Richardson P."/>
            <person name="Wincker P."/>
            <person name="Weissenbach J."/>
            <person name="Ehrlich S.D."/>
            <person name="Sorokin A."/>
        </authorList>
    </citation>
    <scope>NUCLEOTIDE SEQUENCE [LARGE SCALE GENOMIC DNA]</scope>
    <source>
        <strain evidence="3">KBAB4</strain>
        <plasmid evidence="2 3">pBWB403</plasmid>
    </source>
</reference>
<evidence type="ECO:0000313" key="2">
    <source>
        <dbReference type="EMBL" id="ABY46783.1"/>
    </source>
</evidence>
<dbReference type="Proteomes" id="UP000002154">
    <property type="component" value="Plasmid pBWB403"/>
</dbReference>